<dbReference type="Gene3D" id="1.20.1280.50">
    <property type="match status" value="1"/>
</dbReference>
<dbReference type="Proteomes" id="UP001159427">
    <property type="component" value="Unassembled WGS sequence"/>
</dbReference>
<feature type="region of interest" description="Disordered" evidence="1">
    <location>
        <begin position="1"/>
        <end position="41"/>
    </location>
</feature>
<evidence type="ECO:0000259" key="2">
    <source>
        <dbReference type="Pfam" id="PF12937"/>
    </source>
</evidence>
<dbReference type="PANTHER" id="PTHR46857">
    <property type="entry name" value="EPITHELIAL CELL-TRANSFORMING SEQUENCE 2 ONCOGENE-LIKE"/>
    <property type="match status" value="1"/>
</dbReference>
<comment type="caution">
    <text evidence="3">The sequence shown here is derived from an EMBL/GenBank/DDBJ whole genome shotgun (WGS) entry which is preliminary data.</text>
</comment>
<dbReference type="Pfam" id="PF12937">
    <property type="entry name" value="F-box-like"/>
    <property type="match status" value="1"/>
</dbReference>
<dbReference type="CDD" id="cd22173">
    <property type="entry name" value="F-box_ECT2L"/>
    <property type="match status" value="1"/>
</dbReference>
<evidence type="ECO:0000313" key="4">
    <source>
        <dbReference type="Proteomes" id="UP001159427"/>
    </source>
</evidence>
<dbReference type="InterPro" id="IPR052805">
    <property type="entry name" value="GEF_Ubiquitin-Prot_Reg"/>
</dbReference>
<protein>
    <recommendedName>
        <fullName evidence="2">F-box domain-containing protein</fullName>
    </recommendedName>
</protein>
<keyword evidence="4" id="KW-1185">Reference proteome</keyword>
<proteinExistence type="predicted"/>
<evidence type="ECO:0000256" key="1">
    <source>
        <dbReference type="SAM" id="MobiDB-lite"/>
    </source>
</evidence>
<reference evidence="3 4" key="1">
    <citation type="submission" date="2022-05" db="EMBL/GenBank/DDBJ databases">
        <authorList>
            <consortium name="Genoscope - CEA"/>
            <person name="William W."/>
        </authorList>
    </citation>
    <scope>NUCLEOTIDE SEQUENCE [LARGE SCALE GENOMIC DNA]</scope>
</reference>
<dbReference type="PANTHER" id="PTHR46857:SF2">
    <property type="entry name" value="F-BOX ONLY PROTEIN 16"/>
    <property type="match status" value="1"/>
</dbReference>
<gene>
    <name evidence="3" type="ORF">PEVE_00005373</name>
</gene>
<dbReference type="EMBL" id="CALNXI010001340">
    <property type="protein sequence ID" value="CAH3165521.1"/>
    <property type="molecule type" value="Genomic_DNA"/>
</dbReference>
<organism evidence="3 4">
    <name type="scientific">Porites evermanni</name>
    <dbReference type="NCBI Taxonomy" id="104178"/>
    <lineage>
        <taxon>Eukaryota</taxon>
        <taxon>Metazoa</taxon>
        <taxon>Cnidaria</taxon>
        <taxon>Anthozoa</taxon>
        <taxon>Hexacorallia</taxon>
        <taxon>Scleractinia</taxon>
        <taxon>Fungiina</taxon>
        <taxon>Poritidae</taxon>
        <taxon>Porites</taxon>
    </lineage>
</organism>
<dbReference type="InterPro" id="IPR036047">
    <property type="entry name" value="F-box-like_dom_sf"/>
</dbReference>
<name>A0ABN8QJ02_9CNID</name>
<feature type="domain" description="F-box" evidence="2">
    <location>
        <begin position="130"/>
        <end position="173"/>
    </location>
</feature>
<accession>A0ABN8QJ02</accession>
<dbReference type="SUPFAM" id="SSF81383">
    <property type="entry name" value="F-box domain"/>
    <property type="match status" value="1"/>
</dbReference>
<dbReference type="InterPro" id="IPR001810">
    <property type="entry name" value="F-box_dom"/>
</dbReference>
<evidence type="ECO:0000313" key="3">
    <source>
        <dbReference type="EMBL" id="CAH3165521.1"/>
    </source>
</evidence>
<sequence length="543" mass="61749">MSAGNPRASRLSSANGKKTRRSAEENELVGAKGQSKPRISPSVIEHGFHTDKYKTHYSAWTPVMNTASNNQIFLERLELIGHWFSMWTDAQRKKFLTFILKKCTKSQLKFVNEGWFKKQLPIHHLDYTTVLPRFICTYIFSFLDPRSLCRAAQVSWHWKFISEQDVIWMPKCLRFGWYLPYTPNNREYGCWKHHYIMCTGSLDMEAPSRMAEKYGQFADNTAFMAQEKEKNKVPIEKKKIKEATYYKQEKRRPPWLDPDPKPPDLDNARKALLYQHNPNQPLSPDKLRAERLGLSTRPLHRRSLTAPAQMGVERASVDKISEVRDINGNIVEEGKEPVHPSKLTLTEALAAESGVDEPLVEQSWSKSVPTSPVRRHDLTFGIHPSAHDSMLKSTIDNQDLGVCITPTVIFISSEIPACEGIGTFVVFFWPVVDIGNHGDQISNSPEELLVTNQTERHVPRGRGGERVRPNNVQFLKVNMTCPYGLNVRIVRGFARLVISTRESFLVTREPGIKGMDLLAQLGLLTDMQFSCPTGLTGSFARGL</sequence>